<keyword evidence="1 5" id="KW-0479">Metal-binding</keyword>
<dbReference type="InterPro" id="IPR001293">
    <property type="entry name" value="Znf_TRAF"/>
</dbReference>
<keyword evidence="3" id="KW-0833">Ubl conjugation pathway</keyword>
<evidence type="ECO:0000256" key="5">
    <source>
        <dbReference type="PROSITE-ProRule" id="PRU00207"/>
    </source>
</evidence>
<dbReference type="GO" id="GO:0061630">
    <property type="term" value="F:ubiquitin protein ligase activity"/>
    <property type="evidence" value="ECO:0007669"/>
    <property type="project" value="InterPro"/>
</dbReference>
<dbReference type="PROSITE" id="PS50181">
    <property type="entry name" value="FBOX"/>
    <property type="match status" value="1"/>
</dbReference>
<feature type="region of interest" description="Disordered" evidence="6">
    <location>
        <begin position="266"/>
        <end position="295"/>
    </location>
</feature>
<proteinExistence type="predicted"/>
<dbReference type="PANTHER" id="PTHR15933">
    <property type="entry name" value="PROTEIN CBG16327"/>
    <property type="match status" value="1"/>
</dbReference>
<dbReference type="InterPro" id="IPR001810">
    <property type="entry name" value="F-box_dom"/>
</dbReference>
<dbReference type="EMBL" id="GEEE01009294">
    <property type="protein sequence ID" value="JAP53931.1"/>
    <property type="molecule type" value="Transcribed_RNA"/>
</dbReference>
<evidence type="ECO:0000256" key="6">
    <source>
        <dbReference type="SAM" id="MobiDB-lite"/>
    </source>
</evidence>
<keyword evidence="4 5" id="KW-0862">Zinc</keyword>
<dbReference type="InterPro" id="IPR043013">
    <property type="entry name" value="Znf_TRAF_N"/>
</dbReference>
<dbReference type="InterPro" id="IPR036047">
    <property type="entry name" value="F-box-like_dom_sf"/>
</dbReference>
<dbReference type="GO" id="GO:0008270">
    <property type="term" value="F:zinc ion binding"/>
    <property type="evidence" value="ECO:0007669"/>
    <property type="project" value="UniProtKB-KW"/>
</dbReference>
<reference evidence="9" key="1">
    <citation type="submission" date="2016-01" db="EMBL/GenBank/DDBJ databases">
        <title>Reference transcriptome for the parasite Schistocephalus solidus: insights into the molecular evolution of parasitism.</title>
        <authorList>
            <person name="Hebert F.O."/>
            <person name="Grambauer S."/>
            <person name="Barber I."/>
            <person name="Landry C.R."/>
            <person name="Aubin-Horth N."/>
        </authorList>
    </citation>
    <scope>NUCLEOTIDE SEQUENCE</scope>
</reference>
<feature type="domain" description="TRAF-type" evidence="7">
    <location>
        <begin position="67"/>
        <end position="104"/>
    </location>
</feature>
<evidence type="ECO:0000256" key="3">
    <source>
        <dbReference type="ARBA" id="ARBA00022786"/>
    </source>
</evidence>
<organism evidence="9">
    <name type="scientific">Schistocephalus solidus</name>
    <name type="common">Tapeworm</name>
    <dbReference type="NCBI Taxonomy" id="70667"/>
    <lineage>
        <taxon>Eukaryota</taxon>
        <taxon>Metazoa</taxon>
        <taxon>Spiralia</taxon>
        <taxon>Lophotrochozoa</taxon>
        <taxon>Platyhelminthes</taxon>
        <taxon>Cestoda</taxon>
        <taxon>Eucestoda</taxon>
        <taxon>Diphyllobothriidea</taxon>
        <taxon>Diphyllobothriidae</taxon>
        <taxon>Schistocephalus</taxon>
    </lineage>
</organism>
<keyword evidence="2 5" id="KW-0863">Zinc-finger</keyword>
<dbReference type="Gene3D" id="3.30.40.150">
    <property type="entry name" value="TRAF-like zinc-finger, N-terminal subdomain"/>
    <property type="match status" value="1"/>
</dbReference>
<accession>A0A0X3PPQ4</accession>
<evidence type="ECO:0000313" key="9">
    <source>
        <dbReference type="EMBL" id="JAP53931.1"/>
    </source>
</evidence>
<dbReference type="InterPro" id="IPR031890">
    <property type="entry name" value="Fbxo30/Fbxo40"/>
</dbReference>
<dbReference type="Pfam" id="PF15965">
    <property type="entry name" value="zf-TRAF_2"/>
    <property type="match status" value="1"/>
</dbReference>
<dbReference type="AlphaFoldDB" id="A0A0X3PPQ4"/>
<evidence type="ECO:0000256" key="1">
    <source>
        <dbReference type="ARBA" id="ARBA00022723"/>
    </source>
</evidence>
<evidence type="ECO:0000259" key="7">
    <source>
        <dbReference type="PROSITE" id="PS50145"/>
    </source>
</evidence>
<feature type="non-terminal residue" evidence="9">
    <location>
        <position position="1"/>
    </location>
</feature>
<evidence type="ECO:0000256" key="4">
    <source>
        <dbReference type="ARBA" id="ARBA00022833"/>
    </source>
</evidence>
<name>A0A0X3PPQ4_SCHSO</name>
<dbReference type="PANTHER" id="PTHR15933:SF20">
    <property type="entry name" value="F-BOX DOMAIN-CONTAINING PROTEIN"/>
    <property type="match status" value="1"/>
</dbReference>
<gene>
    <name evidence="9" type="primary">FBX40</name>
    <name evidence="9" type="ORF">TR125060</name>
</gene>
<evidence type="ECO:0000259" key="8">
    <source>
        <dbReference type="PROSITE" id="PS50181"/>
    </source>
</evidence>
<feature type="zinc finger region" description="TRAF-type" evidence="5">
    <location>
        <begin position="67"/>
        <end position="104"/>
    </location>
</feature>
<evidence type="ECO:0000256" key="2">
    <source>
        <dbReference type="ARBA" id="ARBA00022771"/>
    </source>
</evidence>
<feature type="compositionally biased region" description="Polar residues" evidence="6">
    <location>
        <begin position="272"/>
        <end position="295"/>
    </location>
</feature>
<dbReference type="SUPFAM" id="SSF81383">
    <property type="entry name" value="F-box domain"/>
    <property type="match status" value="1"/>
</dbReference>
<protein>
    <submittedName>
        <fullName evidence="9">F-box only protein 40</fullName>
    </submittedName>
</protein>
<dbReference type="PROSITE" id="PS50145">
    <property type="entry name" value="ZF_TRAF"/>
    <property type="match status" value="1"/>
</dbReference>
<feature type="domain" description="F-box" evidence="8">
    <location>
        <begin position="463"/>
        <end position="517"/>
    </location>
</feature>
<dbReference type="Pfam" id="PF15966">
    <property type="entry name" value="F-box_4"/>
    <property type="match status" value="1"/>
</dbReference>
<sequence>LEYPGAILKLVCANLVKQLISVTMEGATVPEPPPLPPPRSAYMESFCMKHCLDCIRSDCNVLECPVVFCPLRCGHRLHSCKIDDHLENICKLSIVSCTNRNLGCPRSFQRCELGRHLVYCPASIVHCTVEWNRWPRFMGEKYPFLLPPNKCRAANNKPLPQEVVPEESVAFQTRNFDLALTARDQAVLEKSTRVSARTKGALRSCLTQLYPALPMTSPLYHGAFQVGRDGSRFSLIPSPLAVASVTPSGIPVPNSFRRPQELWVDSAGEDASSPSPNETDISSGNHSDQSPENDGTVLSRSLPCHLVGYSSVRPGLSAASGDDSAVAHIPSKQCFRPSSLSEKMSWAINDRSLQVDCQVQFVPRYVQKPLAMYTFLCDLDVPRRSFGYHCRLHCDALAQADYWLEQRCPLAYLGCPFSIVRLRPNLPDAVLVYMPAFASFSIRYPEQSVPEVSPTASNAGSSKVNFNDLPTEILLQISHYLDEISLIILSKVSERLASFCLSLLPSRGIVAPVWRRRDAASDGGCSWRIANFVWTLPFKGEKVRRWHISQEDVAARISAHLATCPFYEVVRMEAPFRLLNCPEKLPFA</sequence>